<sequence length="216" mass="24253">MVTTISPFRRLRENSQDRTAPARLRDGGPPPRFCLGLHRLLEPYDLGTIGMRNWIEFFARGVLYAYDYGDDASDHGDDASDHGDDASDYRVTTANKDSTIGCPINLGLGSTIHYSHSLCLQGYRTLTCIRLQPFRPRSWLAIDTLSFLSLPNYRAFTCIATPKRHHDPYRPFRISGATLTFTNSGNTEPSNKLLGHRSLPALNEFTNLLAYPATEE</sequence>
<keyword evidence="2" id="KW-1185">Reference proteome</keyword>
<dbReference type="Proteomes" id="UP000799755">
    <property type="component" value="Unassembled WGS sequence"/>
</dbReference>
<protein>
    <submittedName>
        <fullName evidence="1">Uncharacterized protein</fullName>
    </submittedName>
</protein>
<accession>A0ACB6Q7Z5</accession>
<gene>
    <name evidence="1" type="ORF">BDR25DRAFT_397524</name>
</gene>
<reference evidence="1" key="1">
    <citation type="journal article" date="2020" name="Stud. Mycol.">
        <title>101 Dothideomycetes genomes: a test case for predicting lifestyles and emergence of pathogens.</title>
        <authorList>
            <person name="Haridas S."/>
            <person name="Albert R."/>
            <person name="Binder M."/>
            <person name="Bloem J."/>
            <person name="Labutti K."/>
            <person name="Salamov A."/>
            <person name="Andreopoulos B."/>
            <person name="Baker S."/>
            <person name="Barry K."/>
            <person name="Bills G."/>
            <person name="Bluhm B."/>
            <person name="Cannon C."/>
            <person name="Castanera R."/>
            <person name="Culley D."/>
            <person name="Daum C."/>
            <person name="Ezra D."/>
            <person name="Gonzalez J."/>
            <person name="Henrissat B."/>
            <person name="Kuo A."/>
            <person name="Liang C."/>
            <person name="Lipzen A."/>
            <person name="Lutzoni F."/>
            <person name="Magnuson J."/>
            <person name="Mondo S."/>
            <person name="Nolan M."/>
            <person name="Ohm R."/>
            <person name="Pangilinan J."/>
            <person name="Park H.-J."/>
            <person name="Ramirez L."/>
            <person name="Alfaro M."/>
            <person name="Sun H."/>
            <person name="Tritt A."/>
            <person name="Yoshinaga Y."/>
            <person name="Zwiers L.-H."/>
            <person name="Turgeon B."/>
            <person name="Goodwin S."/>
            <person name="Spatafora J."/>
            <person name="Crous P."/>
            <person name="Grigoriev I."/>
        </authorList>
    </citation>
    <scope>NUCLEOTIDE SEQUENCE</scope>
    <source>
        <strain evidence="1">ATCC 200398</strain>
    </source>
</reference>
<evidence type="ECO:0000313" key="1">
    <source>
        <dbReference type="EMBL" id="KAF2462640.1"/>
    </source>
</evidence>
<evidence type="ECO:0000313" key="2">
    <source>
        <dbReference type="Proteomes" id="UP000799755"/>
    </source>
</evidence>
<dbReference type="EMBL" id="MU003570">
    <property type="protein sequence ID" value="KAF2462640.1"/>
    <property type="molecule type" value="Genomic_DNA"/>
</dbReference>
<name>A0ACB6Q7Z5_9PLEO</name>
<proteinExistence type="predicted"/>
<organism evidence="1 2">
    <name type="scientific">Lindgomyces ingoldianus</name>
    <dbReference type="NCBI Taxonomy" id="673940"/>
    <lineage>
        <taxon>Eukaryota</taxon>
        <taxon>Fungi</taxon>
        <taxon>Dikarya</taxon>
        <taxon>Ascomycota</taxon>
        <taxon>Pezizomycotina</taxon>
        <taxon>Dothideomycetes</taxon>
        <taxon>Pleosporomycetidae</taxon>
        <taxon>Pleosporales</taxon>
        <taxon>Lindgomycetaceae</taxon>
        <taxon>Lindgomyces</taxon>
    </lineage>
</organism>
<comment type="caution">
    <text evidence="1">The sequence shown here is derived from an EMBL/GenBank/DDBJ whole genome shotgun (WGS) entry which is preliminary data.</text>
</comment>